<reference evidence="1" key="1">
    <citation type="submission" date="2024-06" db="EMBL/GenBank/DDBJ databases">
        <title>This phage originates from the Bacteriophage catalogue of the Bacteriophage Competence Centre, Department of Microbiology und Biotechnology, Max Rubner-Institut, Kiel, Germany.</title>
        <authorList>
            <person name="Sprotte S."/>
            <person name="Brinks E."/>
            <person name="Hille F."/>
        </authorList>
    </citation>
    <scope>NUCLEOTIDE SEQUENCE</scope>
</reference>
<proteinExistence type="predicted"/>
<organism evidence="1">
    <name type="scientific">Salmonella phage PMBT19</name>
    <dbReference type="NCBI Taxonomy" id="3229743"/>
    <lineage>
        <taxon>Viruses</taxon>
        <taxon>Duplodnaviria</taxon>
        <taxon>Heunggongvirae</taxon>
        <taxon>Uroviricota</taxon>
        <taxon>Caudoviricetes</taxon>
    </lineage>
</organism>
<accession>A0AB39C1S0</accession>
<name>A0AB39C1S0_9CAUD</name>
<dbReference type="EMBL" id="PP926506">
    <property type="protein sequence ID" value="XDJ00320.1"/>
    <property type="molecule type" value="Genomic_DNA"/>
</dbReference>
<sequence length="51" mass="6083">MTPFVTFQWKWPQAYADKGLSEVTNEVTKNVDTPRRHQVITRSTPKRYMKN</sequence>
<protein>
    <submittedName>
        <fullName evidence="1">Uncharacterized protein</fullName>
    </submittedName>
</protein>
<evidence type="ECO:0000313" key="1">
    <source>
        <dbReference type="EMBL" id="XDJ00320.1"/>
    </source>
</evidence>